<evidence type="ECO:0000313" key="4">
    <source>
        <dbReference type="EMBL" id="EEQ82376.1"/>
    </source>
</evidence>
<dbReference type="Proteomes" id="UP000009082">
    <property type="component" value="Unassembled WGS sequence"/>
</dbReference>
<dbReference type="EMBL" id="ACOL01000066">
    <property type="protein sequence ID" value="EEQ82376.1"/>
    <property type="molecule type" value="Genomic_DNA"/>
</dbReference>
<dbReference type="PANTHER" id="PTHR42919">
    <property type="entry name" value="N-ALPHA-ACETYLTRANSFERASE"/>
    <property type="match status" value="1"/>
</dbReference>
<dbReference type="GO" id="GO:0031415">
    <property type="term" value="C:NatA complex"/>
    <property type="evidence" value="ECO:0007669"/>
    <property type="project" value="TreeGrafter"/>
</dbReference>
<proteinExistence type="predicted"/>
<dbReference type="PROSITE" id="PS51186">
    <property type="entry name" value="GNAT"/>
    <property type="match status" value="1"/>
</dbReference>
<reference evidence="5" key="1">
    <citation type="journal article" date="2009" name="PLoS Pathog.">
        <title>Genomic analyses of the microsporidian Nosema ceranae, an emergent pathogen of honey bees.</title>
        <authorList>
            <person name="Cornman R.S."/>
            <person name="Chen Y.P."/>
            <person name="Schatz M.C."/>
            <person name="Street C."/>
            <person name="Zhao Y."/>
            <person name="Desany B."/>
            <person name="Egholm M."/>
            <person name="Hutchison S."/>
            <person name="Pettis J.S."/>
            <person name="Lipkin W.I."/>
            <person name="Evans J.D."/>
        </authorList>
    </citation>
    <scope>NUCLEOTIDE SEQUENCE [LARGE SCALE GENOMIC DNA]</scope>
    <source>
        <strain evidence="5">BRL01</strain>
    </source>
</reference>
<keyword evidence="1" id="KW-0808">Transferase</keyword>
<dbReference type="GO" id="GO:0016747">
    <property type="term" value="F:acyltransferase activity, transferring groups other than amino-acyl groups"/>
    <property type="evidence" value="ECO:0007669"/>
    <property type="project" value="InterPro"/>
</dbReference>
<dbReference type="InterPro" id="IPR051556">
    <property type="entry name" value="N-term/lysine_N-AcTrnsfr"/>
</dbReference>
<protein>
    <recommendedName>
        <fullName evidence="3">N-acetyltransferase domain-containing protein</fullName>
    </recommendedName>
</protein>
<dbReference type="GO" id="GO:0007064">
    <property type="term" value="P:mitotic sister chromatid cohesion"/>
    <property type="evidence" value="ECO:0007669"/>
    <property type="project" value="TreeGrafter"/>
</dbReference>
<feature type="domain" description="N-acetyltransferase" evidence="3">
    <location>
        <begin position="10"/>
        <end position="162"/>
    </location>
</feature>
<dbReference type="InParanoid" id="C4V8T1"/>
<dbReference type="InterPro" id="IPR000182">
    <property type="entry name" value="GNAT_dom"/>
</dbReference>
<dbReference type="PANTHER" id="PTHR42919:SF8">
    <property type="entry name" value="N-ALPHA-ACETYLTRANSFERASE 50"/>
    <property type="match status" value="1"/>
</dbReference>
<dbReference type="KEGG" id="nce:NCER_100923"/>
<dbReference type="Gene3D" id="3.40.630.30">
    <property type="match status" value="1"/>
</dbReference>
<sequence>MHHKLFMFRIKLEKITVQNIDLVKKMNESLFPIEYSHTFYKYILDTTCTKGFFFIFRDCKIGVCTFSIRGTLHNKSINECYIMTFGILDKYRNLGFGSKCIALLENYAVENYNVKSFKLHVHTSNFKGINFYKKNFYKITELEMNYYKNIEPCSAYLFVKIL</sequence>
<keyword evidence="2" id="KW-0012">Acyltransferase</keyword>
<dbReference type="SUPFAM" id="SSF55729">
    <property type="entry name" value="Acyl-CoA N-acyltransferases (Nat)"/>
    <property type="match status" value="1"/>
</dbReference>
<evidence type="ECO:0000259" key="3">
    <source>
        <dbReference type="PROSITE" id="PS51186"/>
    </source>
</evidence>
<evidence type="ECO:0000313" key="5">
    <source>
        <dbReference type="Proteomes" id="UP000009082"/>
    </source>
</evidence>
<dbReference type="OMA" id="EYAGAIC"/>
<gene>
    <name evidence="4" type="ORF">NCER_100923</name>
</gene>
<dbReference type="STRING" id="578460.C4V8T1"/>
<accession>C4V8T1</accession>
<dbReference type="CDD" id="cd04301">
    <property type="entry name" value="NAT_SF"/>
    <property type="match status" value="1"/>
</dbReference>
<dbReference type="Pfam" id="PF00583">
    <property type="entry name" value="Acetyltransf_1"/>
    <property type="match status" value="1"/>
</dbReference>
<dbReference type="AlphaFoldDB" id="C4V8T1"/>
<evidence type="ECO:0000256" key="2">
    <source>
        <dbReference type="ARBA" id="ARBA00023315"/>
    </source>
</evidence>
<dbReference type="HOGENOM" id="CLU_013985_5_0_1"/>
<organism evidence="5">
    <name type="scientific">Vairimorpha ceranae (strain BRL01)</name>
    <name type="common">Microsporidian parasite</name>
    <name type="synonym">Nosema ceranae</name>
    <dbReference type="NCBI Taxonomy" id="578460"/>
    <lineage>
        <taxon>Eukaryota</taxon>
        <taxon>Fungi</taxon>
        <taxon>Fungi incertae sedis</taxon>
        <taxon>Microsporidia</taxon>
        <taxon>Nosematidae</taxon>
        <taxon>Vairimorpha</taxon>
    </lineage>
</organism>
<dbReference type="InterPro" id="IPR016181">
    <property type="entry name" value="Acyl_CoA_acyltransferase"/>
</dbReference>
<name>C4V8T1_VAIC1</name>
<evidence type="ECO:0000256" key="1">
    <source>
        <dbReference type="ARBA" id="ARBA00022679"/>
    </source>
</evidence>
<dbReference type="VEuPathDB" id="MicrosporidiaDB:NCER_100923"/>